<dbReference type="Gramene" id="OBART07G14650.1">
    <property type="protein sequence ID" value="OBART07G14650.1"/>
    <property type="gene ID" value="OBART07G14650"/>
</dbReference>
<proteinExistence type="predicted"/>
<name>A0A0D3GR34_9ORYZ</name>
<reference evidence="2" key="1">
    <citation type="journal article" date="2009" name="Rice">
        <title>De Novo Next Generation Sequencing of Plant Genomes.</title>
        <authorList>
            <person name="Rounsley S."/>
            <person name="Marri P.R."/>
            <person name="Yu Y."/>
            <person name="He R."/>
            <person name="Sisneros N."/>
            <person name="Goicoechea J.L."/>
            <person name="Lee S.J."/>
            <person name="Angelova A."/>
            <person name="Kudrna D."/>
            <person name="Luo M."/>
            <person name="Affourtit J."/>
            <person name="Desany B."/>
            <person name="Knight J."/>
            <person name="Niazi F."/>
            <person name="Egholm M."/>
            <person name="Wing R.A."/>
        </authorList>
    </citation>
    <scope>NUCLEOTIDE SEQUENCE [LARGE SCALE GENOMIC DNA]</scope>
    <source>
        <strain evidence="2">cv. IRGC 105608</strain>
    </source>
</reference>
<evidence type="ECO:0000313" key="2">
    <source>
        <dbReference type="EnsemblPlants" id="OBART07G14650.1"/>
    </source>
</evidence>
<sequence length="90" mass="9318">MAAVEPDSGRAHGYDNGSVEVSGGTAEAENGTRGRPVWCVRGGAGAHAPAEVKRRLEHWLPGEKPVSVLFETLTDSSGGAFVIYLLGGVV</sequence>
<reference evidence="2" key="2">
    <citation type="submission" date="2015-03" db="UniProtKB">
        <authorList>
            <consortium name="EnsemblPlants"/>
        </authorList>
    </citation>
    <scope>IDENTIFICATION</scope>
</reference>
<accession>A0A0D3GR34</accession>
<evidence type="ECO:0000256" key="1">
    <source>
        <dbReference type="SAM" id="MobiDB-lite"/>
    </source>
</evidence>
<dbReference type="Proteomes" id="UP000026960">
    <property type="component" value="Chromosome 7"/>
</dbReference>
<organism evidence="2">
    <name type="scientific">Oryza barthii</name>
    <dbReference type="NCBI Taxonomy" id="65489"/>
    <lineage>
        <taxon>Eukaryota</taxon>
        <taxon>Viridiplantae</taxon>
        <taxon>Streptophyta</taxon>
        <taxon>Embryophyta</taxon>
        <taxon>Tracheophyta</taxon>
        <taxon>Spermatophyta</taxon>
        <taxon>Magnoliopsida</taxon>
        <taxon>Liliopsida</taxon>
        <taxon>Poales</taxon>
        <taxon>Poaceae</taxon>
        <taxon>BOP clade</taxon>
        <taxon>Oryzoideae</taxon>
        <taxon>Oryzeae</taxon>
        <taxon>Oryzinae</taxon>
        <taxon>Oryza</taxon>
    </lineage>
</organism>
<dbReference type="EnsemblPlants" id="OBART07G14650.1">
    <property type="protein sequence ID" value="OBART07G14650.1"/>
    <property type="gene ID" value="OBART07G14650"/>
</dbReference>
<dbReference type="PaxDb" id="65489-OBART07G14650.1"/>
<dbReference type="HOGENOM" id="CLU_2546315_0_0_1"/>
<keyword evidence="3" id="KW-1185">Reference proteome</keyword>
<dbReference type="AlphaFoldDB" id="A0A0D3GR34"/>
<evidence type="ECO:0000313" key="3">
    <source>
        <dbReference type="Proteomes" id="UP000026960"/>
    </source>
</evidence>
<feature type="region of interest" description="Disordered" evidence="1">
    <location>
        <begin position="1"/>
        <end position="36"/>
    </location>
</feature>
<protein>
    <submittedName>
        <fullName evidence="2">Uncharacterized protein</fullName>
    </submittedName>
</protein>